<organism evidence="3 4">
    <name type="scientific">Podila minutissima</name>
    <dbReference type="NCBI Taxonomy" id="64525"/>
    <lineage>
        <taxon>Eukaryota</taxon>
        <taxon>Fungi</taxon>
        <taxon>Fungi incertae sedis</taxon>
        <taxon>Mucoromycota</taxon>
        <taxon>Mortierellomycotina</taxon>
        <taxon>Mortierellomycetes</taxon>
        <taxon>Mortierellales</taxon>
        <taxon>Mortierellaceae</taxon>
        <taxon>Podila</taxon>
    </lineage>
</organism>
<keyword evidence="4" id="KW-1185">Reference proteome</keyword>
<protein>
    <recommendedName>
        <fullName evidence="2">Enoyl reductase (ER) domain-containing protein</fullName>
    </recommendedName>
</protein>
<dbReference type="CDD" id="cd05288">
    <property type="entry name" value="PGDH"/>
    <property type="match status" value="1"/>
</dbReference>
<name>A0A9P5SRE4_9FUNG</name>
<sequence>MSPVQQYTNARVLISKIPENTAPNKSHFRTETITITAPELKENELFAKTLVISLDPWIRHTFPEGTSEAPVVGYAIARVLDSKNPKFPVGALIFGPGEWAEYNHISDPEHLADVNRYDGAIVSSGLPLSTFNGILGVPAFTVWHSLRKVADLKEGETIYISSAAGTLGQIAGQLAKRKGLRVIGSAGSQEKIDYLIDELGFDAVFNYKTQDKKQALLDAAGPKGLDIYYDLVGDETVDIALEILNPKGRVISIGTLNMHNNLPVAPIRNAEHILWKQLRFEGYTVFEFYEHFPEFWEEAVPLVKSGELKYKEHVAEARRADGSLDLQVVSESYVDLLAGKHSGKVSVHVADL</sequence>
<dbReference type="Gene3D" id="3.40.50.720">
    <property type="entry name" value="NAD(P)-binding Rossmann-like Domain"/>
    <property type="match status" value="1"/>
</dbReference>
<evidence type="ECO:0000256" key="1">
    <source>
        <dbReference type="ARBA" id="ARBA00023002"/>
    </source>
</evidence>
<keyword evidence="1" id="KW-0560">Oxidoreductase</keyword>
<dbReference type="Gene3D" id="3.90.180.10">
    <property type="entry name" value="Medium-chain alcohol dehydrogenases, catalytic domain"/>
    <property type="match status" value="1"/>
</dbReference>
<dbReference type="EMBL" id="JAAAUY010000050">
    <property type="protein sequence ID" value="KAF9336691.1"/>
    <property type="molecule type" value="Genomic_DNA"/>
</dbReference>
<dbReference type="Pfam" id="PF00107">
    <property type="entry name" value="ADH_zinc_N"/>
    <property type="match status" value="1"/>
</dbReference>
<dbReference type="InterPro" id="IPR011032">
    <property type="entry name" value="GroES-like_sf"/>
</dbReference>
<dbReference type="SUPFAM" id="SSF51735">
    <property type="entry name" value="NAD(P)-binding Rossmann-fold domains"/>
    <property type="match status" value="1"/>
</dbReference>
<dbReference type="Proteomes" id="UP000696485">
    <property type="component" value="Unassembled WGS sequence"/>
</dbReference>
<dbReference type="Pfam" id="PF16884">
    <property type="entry name" value="ADH_N_2"/>
    <property type="match status" value="1"/>
</dbReference>
<dbReference type="AlphaFoldDB" id="A0A9P5SRE4"/>
<dbReference type="GO" id="GO:0016628">
    <property type="term" value="F:oxidoreductase activity, acting on the CH-CH group of donors, NAD or NADP as acceptor"/>
    <property type="evidence" value="ECO:0007669"/>
    <property type="project" value="InterPro"/>
</dbReference>
<gene>
    <name evidence="3" type="ORF">BG006_007756</name>
</gene>
<proteinExistence type="predicted"/>
<dbReference type="InterPro" id="IPR020843">
    <property type="entry name" value="ER"/>
</dbReference>
<evidence type="ECO:0000313" key="4">
    <source>
        <dbReference type="Proteomes" id="UP000696485"/>
    </source>
</evidence>
<dbReference type="InterPro" id="IPR013149">
    <property type="entry name" value="ADH-like_C"/>
</dbReference>
<dbReference type="PANTHER" id="PTHR43205">
    <property type="entry name" value="PROSTAGLANDIN REDUCTASE"/>
    <property type="match status" value="1"/>
</dbReference>
<accession>A0A9P5SRE4</accession>
<feature type="domain" description="Enoyl reductase (ER)" evidence="2">
    <location>
        <begin position="21"/>
        <end position="347"/>
    </location>
</feature>
<comment type="caution">
    <text evidence="3">The sequence shown here is derived from an EMBL/GenBank/DDBJ whole genome shotgun (WGS) entry which is preliminary data.</text>
</comment>
<evidence type="ECO:0000259" key="2">
    <source>
        <dbReference type="SMART" id="SM00829"/>
    </source>
</evidence>
<dbReference type="FunFam" id="3.40.50.720:FF:000121">
    <property type="entry name" value="Prostaglandin reductase 2"/>
    <property type="match status" value="1"/>
</dbReference>
<dbReference type="InterPro" id="IPR036291">
    <property type="entry name" value="NAD(P)-bd_dom_sf"/>
</dbReference>
<dbReference type="InterPro" id="IPR041694">
    <property type="entry name" value="ADH_N_2"/>
</dbReference>
<dbReference type="SMART" id="SM00829">
    <property type="entry name" value="PKS_ER"/>
    <property type="match status" value="1"/>
</dbReference>
<dbReference type="InterPro" id="IPR045010">
    <property type="entry name" value="MDR_fam"/>
</dbReference>
<dbReference type="PANTHER" id="PTHR43205:SF7">
    <property type="entry name" value="PROSTAGLANDIN REDUCTASE 1"/>
    <property type="match status" value="1"/>
</dbReference>
<dbReference type="SUPFAM" id="SSF50129">
    <property type="entry name" value="GroES-like"/>
    <property type="match status" value="1"/>
</dbReference>
<reference evidence="3" key="1">
    <citation type="journal article" date="2020" name="Fungal Divers.">
        <title>Resolving the Mortierellaceae phylogeny through synthesis of multi-gene phylogenetics and phylogenomics.</title>
        <authorList>
            <person name="Vandepol N."/>
            <person name="Liber J."/>
            <person name="Desiro A."/>
            <person name="Na H."/>
            <person name="Kennedy M."/>
            <person name="Barry K."/>
            <person name="Grigoriev I.V."/>
            <person name="Miller A.N."/>
            <person name="O'Donnell K."/>
            <person name="Stajich J.E."/>
            <person name="Bonito G."/>
        </authorList>
    </citation>
    <scope>NUCLEOTIDE SEQUENCE</scope>
    <source>
        <strain evidence="3">NVP1</strain>
    </source>
</reference>
<evidence type="ECO:0000313" key="3">
    <source>
        <dbReference type="EMBL" id="KAF9336691.1"/>
    </source>
</evidence>